<evidence type="ECO:0000256" key="2">
    <source>
        <dbReference type="SAM" id="Phobius"/>
    </source>
</evidence>
<feature type="region of interest" description="Disordered" evidence="1">
    <location>
        <begin position="1"/>
        <end position="21"/>
    </location>
</feature>
<evidence type="ECO:0000313" key="4">
    <source>
        <dbReference type="WBParaSite" id="ACAC_0000805101-mRNA-1"/>
    </source>
</evidence>
<organism evidence="3 4">
    <name type="scientific">Angiostrongylus cantonensis</name>
    <name type="common">Rat lungworm</name>
    <dbReference type="NCBI Taxonomy" id="6313"/>
    <lineage>
        <taxon>Eukaryota</taxon>
        <taxon>Metazoa</taxon>
        <taxon>Ecdysozoa</taxon>
        <taxon>Nematoda</taxon>
        <taxon>Chromadorea</taxon>
        <taxon>Rhabditida</taxon>
        <taxon>Rhabditina</taxon>
        <taxon>Rhabditomorpha</taxon>
        <taxon>Strongyloidea</taxon>
        <taxon>Metastrongylidae</taxon>
        <taxon>Angiostrongylus</taxon>
    </lineage>
</organism>
<name>A0A0K0DC15_ANGCA</name>
<accession>A0A0K0DC15</accession>
<evidence type="ECO:0000313" key="3">
    <source>
        <dbReference type="Proteomes" id="UP000035642"/>
    </source>
</evidence>
<reference evidence="3" key="1">
    <citation type="submission" date="2012-09" db="EMBL/GenBank/DDBJ databases">
        <authorList>
            <person name="Martin A.A."/>
        </authorList>
    </citation>
    <scope>NUCLEOTIDE SEQUENCE</scope>
</reference>
<keyword evidence="2" id="KW-0472">Membrane</keyword>
<feature type="transmembrane region" description="Helical" evidence="2">
    <location>
        <begin position="77"/>
        <end position="95"/>
    </location>
</feature>
<reference evidence="4" key="2">
    <citation type="submission" date="2017-02" db="UniProtKB">
        <authorList>
            <consortium name="WormBaseParasite"/>
        </authorList>
    </citation>
    <scope>IDENTIFICATION</scope>
</reference>
<protein>
    <submittedName>
        <fullName evidence="4">Aa_trans domain-containing protein</fullName>
    </submittedName>
</protein>
<keyword evidence="3" id="KW-1185">Reference proteome</keyword>
<keyword evidence="2" id="KW-0812">Transmembrane</keyword>
<sequence>MNRSASPVPEDPVPLPSYKSGNVREYDRRSRAKVVGTFDYVSTREELPSGDTYFILQVCTIIYLCTGHTLFIYKILMYGAVAVSCDVNFILMPYIHNRL</sequence>
<evidence type="ECO:0000256" key="1">
    <source>
        <dbReference type="SAM" id="MobiDB-lite"/>
    </source>
</evidence>
<proteinExistence type="predicted"/>
<dbReference type="Proteomes" id="UP000035642">
    <property type="component" value="Unassembled WGS sequence"/>
</dbReference>
<dbReference type="WBParaSite" id="ACAC_0000805101-mRNA-1">
    <property type="protein sequence ID" value="ACAC_0000805101-mRNA-1"/>
    <property type="gene ID" value="ACAC_0000805101"/>
</dbReference>
<keyword evidence="2" id="KW-1133">Transmembrane helix</keyword>
<dbReference type="AlphaFoldDB" id="A0A0K0DC15"/>